<dbReference type="Pfam" id="PF00494">
    <property type="entry name" value="SQS_PSY"/>
    <property type="match status" value="1"/>
</dbReference>
<dbReference type="InterPro" id="IPR019845">
    <property type="entry name" value="Squalene/phytoene_synthase_CS"/>
</dbReference>
<keyword evidence="5" id="KW-1185">Reference proteome</keyword>
<dbReference type="Proteomes" id="UP001500839">
    <property type="component" value="Unassembled WGS sequence"/>
</dbReference>
<dbReference type="PROSITE" id="PS01045">
    <property type="entry name" value="SQUALEN_PHYTOEN_SYN_2"/>
    <property type="match status" value="1"/>
</dbReference>
<keyword evidence="2" id="KW-0808">Transferase</keyword>
<dbReference type="InterPro" id="IPR008949">
    <property type="entry name" value="Isoprenoid_synthase_dom_sf"/>
</dbReference>
<reference evidence="5" key="1">
    <citation type="journal article" date="2019" name="Int. J. Syst. Evol. Microbiol.">
        <title>The Global Catalogue of Microorganisms (GCM) 10K type strain sequencing project: providing services to taxonomists for standard genome sequencing and annotation.</title>
        <authorList>
            <consortium name="The Broad Institute Genomics Platform"/>
            <consortium name="The Broad Institute Genome Sequencing Center for Infectious Disease"/>
            <person name="Wu L."/>
            <person name="Ma J."/>
        </authorList>
    </citation>
    <scope>NUCLEOTIDE SEQUENCE [LARGE SCALE GENOMIC DNA]</scope>
    <source>
        <strain evidence="5">JCM 18542</strain>
    </source>
</reference>
<evidence type="ECO:0000256" key="1">
    <source>
        <dbReference type="ARBA" id="ARBA00004684"/>
    </source>
</evidence>
<evidence type="ECO:0000313" key="4">
    <source>
        <dbReference type="EMBL" id="GAA4817893.1"/>
    </source>
</evidence>
<protein>
    <submittedName>
        <fullName evidence="4">Phytoene/squalene synthase family protein</fullName>
    </submittedName>
</protein>
<dbReference type="SFLD" id="SFLDS00005">
    <property type="entry name" value="Isoprenoid_Synthase_Type_I"/>
    <property type="match status" value="1"/>
</dbReference>
<dbReference type="SUPFAM" id="SSF48576">
    <property type="entry name" value="Terpenoid synthases"/>
    <property type="match status" value="1"/>
</dbReference>
<dbReference type="PROSITE" id="PS01044">
    <property type="entry name" value="SQUALEN_PHYTOEN_SYN_1"/>
    <property type="match status" value="1"/>
</dbReference>
<feature type="region of interest" description="Disordered" evidence="3">
    <location>
        <begin position="315"/>
        <end position="354"/>
    </location>
</feature>
<dbReference type="InterPro" id="IPR044843">
    <property type="entry name" value="Trans_IPPS_bact-type"/>
</dbReference>
<gene>
    <name evidence="4" type="ORF">GCM10023353_25950</name>
</gene>
<dbReference type="InterPro" id="IPR002060">
    <property type="entry name" value="Squ/phyt_synthse"/>
</dbReference>
<accession>A0ABP9CZA3</accession>
<dbReference type="InterPro" id="IPR033904">
    <property type="entry name" value="Trans_IPPS_HH"/>
</dbReference>
<dbReference type="SFLD" id="SFLDG01212">
    <property type="entry name" value="Phytoene_synthase_like"/>
    <property type="match status" value="1"/>
</dbReference>
<proteinExistence type="predicted"/>
<name>A0ABP9CZA3_9ACTN</name>
<evidence type="ECO:0000313" key="5">
    <source>
        <dbReference type="Proteomes" id="UP001500839"/>
    </source>
</evidence>
<dbReference type="Gene3D" id="1.10.600.10">
    <property type="entry name" value="Farnesyl Diphosphate Synthase"/>
    <property type="match status" value="1"/>
</dbReference>
<organism evidence="4 5">
    <name type="scientific">Tomitella cavernea</name>
    <dbReference type="NCBI Taxonomy" id="1387982"/>
    <lineage>
        <taxon>Bacteria</taxon>
        <taxon>Bacillati</taxon>
        <taxon>Actinomycetota</taxon>
        <taxon>Actinomycetes</taxon>
        <taxon>Mycobacteriales</taxon>
        <taxon>Tomitella</taxon>
    </lineage>
</organism>
<feature type="compositionally biased region" description="Basic and acidic residues" evidence="3">
    <location>
        <begin position="335"/>
        <end position="348"/>
    </location>
</feature>
<evidence type="ECO:0000256" key="3">
    <source>
        <dbReference type="SAM" id="MobiDB-lite"/>
    </source>
</evidence>
<evidence type="ECO:0000256" key="2">
    <source>
        <dbReference type="ARBA" id="ARBA00022679"/>
    </source>
</evidence>
<comment type="caution">
    <text evidence="4">The sequence shown here is derived from an EMBL/GenBank/DDBJ whole genome shotgun (WGS) entry which is preliminary data.</text>
</comment>
<dbReference type="SFLD" id="SFLDG01018">
    <property type="entry name" value="Squalene/Phytoene_Synthase_Lik"/>
    <property type="match status" value="1"/>
</dbReference>
<comment type="pathway">
    <text evidence="1">Carotenoid biosynthesis; phytoene biosynthesis.</text>
</comment>
<sequence>MHHPRRGPAPATEAPTLHDSYAHCRRIAAAHGKSYHLAAHILPRRRRPAVSALYAFARSVDDLVDLPPTGVSPGELSRRLQDIDAAVADALAHDEDGRIPHMDGRVSSAFLDTARAYRLDPALFSAFLDSMRMDIPGTAEHVAHYPTMAMLEKYMHGSAAVIGLQMLPVLGAGQAAAEPAAALGVAFQMTNFLRDVGEDLDRGRIYLPLDELAEFGVDAERLLDARRSGRPDAAVRAALAHFAGRAREHYRRAEPGAAMLAPRQRMCVRAATAVYAEILTAVERSGFRVFDRRTVVPPARRCLLAVREACRPYRGPGGIGSPVRTPSPAPAAPPHARDLPAARRRDGRATTGRQ</sequence>
<dbReference type="RefSeq" id="WP_200172586.1">
    <property type="nucleotide sequence ID" value="NZ_BAABKQ010000001.1"/>
</dbReference>
<dbReference type="CDD" id="cd00683">
    <property type="entry name" value="Trans_IPPS_HH"/>
    <property type="match status" value="1"/>
</dbReference>
<dbReference type="EMBL" id="BAABKQ010000001">
    <property type="protein sequence ID" value="GAA4817893.1"/>
    <property type="molecule type" value="Genomic_DNA"/>
</dbReference>
<dbReference type="PANTHER" id="PTHR31480">
    <property type="entry name" value="BIFUNCTIONAL LYCOPENE CYCLASE/PHYTOENE SYNTHASE"/>
    <property type="match status" value="1"/>
</dbReference>